<reference evidence="2" key="1">
    <citation type="submission" date="2022-12" db="EMBL/GenBank/DDBJ databases">
        <title>Polyphasic identification of a Novel Hot-Spring Cyanobacterium Ocullathermofonsia sinensis gen nov. sp. nov. and Genomic Insights on its Adaptations to the Thermal Habitat.</title>
        <authorList>
            <person name="Daroch M."/>
            <person name="Tang J."/>
            <person name="Jiang Y."/>
        </authorList>
    </citation>
    <scope>NUCLEOTIDE SEQUENCE</scope>
    <source>
        <strain evidence="2">PKUAC-SCTA174</strain>
    </source>
</reference>
<accession>A0A9E8ZFN2</accession>
<dbReference type="Pfam" id="PF21986">
    <property type="entry name" value="AH_C"/>
    <property type="match status" value="1"/>
</dbReference>
<evidence type="ECO:0000313" key="2">
    <source>
        <dbReference type="EMBL" id="WAL60488.1"/>
    </source>
</evidence>
<keyword evidence="3" id="KW-1185">Reference proteome</keyword>
<dbReference type="AlphaFoldDB" id="A0A9E8ZFN2"/>
<organism evidence="2 3">
    <name type="scientific">Thermocoleostomius sinensis A174</name>
    <dbReference type="NCBI Taxonomy" id="2016057"/>
    <lineage>
        <taxon>Bacteria</taxon>
        <taxon>Bacillati</taxon>
        <taxon>Cyanobacteriota</taxon>
        <taxon>Cyanophyceae</taxon>
        <taxon>Oculatellales</taxon>
        <taxon>Oculatellaceae</taxon>
        <taxon>Thermocoleostomius</taxon>
    </lineage>
</organism>
<feature type="domain" description="Allophanate hydrolase C-terminal" evidence="1">
    <location>
        <begin position="5"/>
        <end position="123"/>
    </location>
</feature>
<dbReference type="InterPro" id="IPR053844">
    <property type="entry name" value="AH_C"/>
</dbReference>
<evidence type="ECO:0000313" key="3">
    <source>
        <dbReference type="Proteomes" id="UP001163152"/>
    </source>
</evidence>
<proteinExistence type="predicted"/>
<gene>
    <name evidence="2" type="ORF">OXH18_00400</name>
</gene>
<dbReference type="EMBL" id="CP113797">
    <property type="protein sequence ID" value="WAL60488.1"/>
    <property type="molecule type" value="Genomic_DNA"/>
</dbReference>
<dbReference type="KEGG" id="tsin:OXH18_00400"/>
<sequence length="146" mass="15675">MDQVLLAVNGTLMRGLELNGNLLAVGASFVREAMTAPTYMLWSIGDRHPAMMQVQQGGRAIALEIWSVPAAGIAQILWQEPPGLCIGKVRLADGEEVLGVLGEPLLCEGQRNITAWGGWRNYLSVSSKSGMAESRSDSDRSPSPQP</sequence>
<dbReference type="RefSeq" id="WP_268610404.1">
    <property type="nucleotide sequence ID" value="NZ_CP113797.1"/>
</dbReference>
<protein>
    <submittedName>
        <fullName evidence="2">Glutamyl-tRNA amidotransferase</fullName>
    </submittedName>
</protein>
<dbReference type="Proteomes" id="UP001163152">
    <property type="component" value="Chromosome"/>
</dbReference>
<dbReference type="Gene3D" id="3.10.490.10">
    <property type="entry name" value="Gamma-glutamyl cyclotransferase-like"/>
    <property type="match status" value="1"/>
</dbReference>
<evidence type="ECO:0000259" key="1">
    <source>
        <dbReference type="Pfam" id="PF21986"/>
    </source>
</evidence>
<name>A0A9E8ZFN2_9CYAN</name>